<dbReference type="GO" id="GO:0044773">
    <property type="term" value="P:mitotic DNA damage checkpoint signaling"/>
    <property type="evidence" value="ECO:0007669"/>
    <property type="project" value="TreeGrafter"/>
</dbReference>
<dbReference type="GO" id="GO:0005681">
    <property type="term" value="C:spliceosomal complex"/>
    <property type="evidence" value="ECO:0007669"/>
    <property type="project" value="InterPro"/>
</dbReference>
<keyword evidence="4" id="KW-0862">Zinc</keyword>
<sequence length="203" mass="22992">MDAPVKKKALSRASLSPQRKEKCLVFPLLRYNELRQPVCQVCSVVMLESIRSHLASPEHNEEMEKLKANAAASAEHNNAKPRTGTNSPKANREQPQDTECQPPECSQDVPKHQSPSMLQRDFCDDSGKIRTRSGSLGFLLRQKKLYRSIIVNLVSKPWPEDEEFEKPFLKFLALPNTPFTKAGMSPHPPSGAFRCLKNKRRIE</sequence>
<dbReference type="Gramene" id="rna-AYBTSS11_LOCUS22862">
    <property type="protein sequence ID" value="CAJ1970869.1"/>
    <property type="gene ID" value="gene-AYBTSS11_LOCUS22862"/>
</dbReference>
<feature type="compositionally biased region" description="Basic and acidic residues" evidence="6">
    <location>
        <begin position="57"/>
        <end position="67"/>
    </location>
</feature>
<dbReference type="PANTHER" id="PTHR13278:SF0">
    <property type="entry name" value="ZINC FINGER PROTEIN 830"/>
    <property type="match status" value="1"/>
</dbReference>
<dbReference type="Proteomes" id="UP001189624">
    <property type="component" value="Chromosome 8"/>
</dbReference>
<keyword evidence="8" id="KW-1185">Reference proteome</keyword>
<dbReference type="GO" id="GO:0033260">
    <property type="term" value="P:nuclear DNA replication"/>
    <property type="evidence" value="ECO:0007669"/>
    <property type="project" value="TreeGrafter"/>
</dbReference>
<keyword evidence="5" id="KW-0539">Nucleus</keyword>
<evidence type="ECO:0000256" key="4">
    <source>
        <dbReference type="ARBA" id="ARBA00022833"/>
    </source>
</evidence>
<feature type="region of interest" description="Disordered" evidence="6">
    <location>
        <begin position="57"/>
        <end position="125"/>
    </location>
</feature>
<gene>
    <name evidence="7" type="ORF">AYBTSS11_LOCUS22862</name>
</gene>
<dbReference type="EMBL" id="OY731405">
    <property type="protein sequence ID" value="CAJ1970869.1"/>
    <property type="molecule type" value="Genomic_DNA"/>
</dbReference>
<evidence type="ECO:0000256" key="6">
    <source>
        <dbReference type="SAM" id="MobiDB-lite"/>
    </source>
</evidence>
<evidence type="ECO:0000256" key="1">
    <source>
        <dbReference type="ARBA" id="ARBA00004123"/>
    </source>
</evidence>
<dbReference type="AlphaFoldDB" id="A0AA86VU85"/>
<evidence type="ECO:0000256" key="5">
    <source>
        <dbReference type="ARBA" id="ARBA00023242"/>
    </source>
</evidence>
<evidence type="ECO:0000313" key="7">
    <source>
        <dbReference type="EMBL" id="CAJ1970869.1"/>
    </source>
</evidence>
<dbReference type="InterPro" id="IPR040050">
    <property type="entry name" value="ZNF830-like"/>
</dbReference>
<evidence type="ECO:0000256" key="3">
    <source>
        <dbReference type="ARBA" id="ARBA00022771"/>
    </source>
</evidence>
<keyword evidence="3" id="KW-0863">Zinc-finger</keyword>
<accession>A0AA86VU85</accession>
<proteinExistence type="predicted"/>
<protein>
    <submittedName>
        <fullName evidence="7">Uncharacterized protein</fullName>
    </submittedName>
</protein>
<dbReference type="GO" id="GO:0003676">
    <property type="term" value="F:nucleic acid binding"/>
    <property type="evidence" value="ECO:0007669"/>
    <property type="project" value="InterPro"/>
</dbReference>
<dbReference type="GO" id="GO:0033314">
    <property type="term" value="P:mitotic DNA replication checkpoint signaling"/>
    <property type="evidence" value="ECO:0007669"/>
    <property type="project" value="TreeGrafter"/>
</dbReference>
<dbReference type="PANTHER" id="PTHR13278">
    <property type="entry name" value="ZINC FINGER PROTEIN 830"/>
    <property type="match status" value="1"/>
</dbReference>
<organism evidence="7 8">
    <name type="scientific">Sphenostylis stenocarpa</name>
    <dbReference type="NCBI Taxonomy" id="92480"/>
    <lineage>
        <taxon>Eukaryota</taxon>
        <taxon>Viridiplantae</taxon>
        <taxon>Streptophyta</taxon>
        <taxon>Embryophyta</taxon>
        <taxon>Tracheophyta</taxon>
        <taxon>Spermatophyta</taxon>
        <taxon>Magnoliopsida</taxon>
        <taxon>eudicotyledons</taxon>
        <taxon>Gunneridae</taxon>
        <taxon>Pentapetalae</taxon>
        <taxon>rosids</taxon>
        <taxon>fabids</taxon>
        <taxon>Fabales</taxon>
        <taxon>Fabaceae</taxon>
        <taxon>Papilionoideae</taxon>
        <taxon>50 kb inversion clade</taxon>
        <taxon>NPAAA clade</taxon>
        <taxon>indigoferoid/millettioid clade</taxon>
        <taxon>Phaseoleae</taxon>
        <taxon>Sphenostylis</taxon>
    </lineage>
</organism>
<keyword evidence="2" id="KW-0479">Metal-binding</keyword>
<reference evidence="7" key="1">
    <citation type="submission" date="2023-10" db="EMBL/GenBank/DDBJ databases">
        <authorList>
            <person name="Domelevo Entfellner J.-B."/>
        </authorList>
    </citation>
    <scope>NUCLEOTIDE SEQUENCE</scope>
</reference>
<evidence type="ECO:0000313" key="8">
    <source>
        <dbReference type="Proteomes" id="UP001189624"/>
    </source>
</evidence>
<comment type="subcellular location">
    <subcellularLocation>
        <location evidence="1">Nucleus</location>
    </subcellularLocation>
</comment>
<name>A0AA86VU85_9FABA</name>
<dbReference type="GO" id="GO:0008270">
    <property type="term" value="F:zinc ion binding"/>
    <property type="evidence" value="ECO:0007669"/>
    <property type="project" value="UniProtKB-KW"/>
</dbReference>
<evidence type="ECO:0000256" key="2">
    <source>
        <dbReference type="ARBA" id="ARBA00022723"/>
    </source>
</evidence>